<sequence>MHRICILCLSLLLVASVGNAQLFSSKTWLGDTGKINLRINALGLMDLPDGNISVGGEYRFNRTWAVLMDAGYIAYSTYYFGTTKTSGVLLRPGVRLYGGKLRSVFLDLQFHYKGVQYHVDDWLDKDVVNNVPTYQERRIFLAQKRVYGGQFVVGGKEFLDPDYRWFLEFYVGVGLRYKEEWLRGVPDARYDGGTAFFRSGALTEHKYSVVVPAFPAFIRLVHTIR</sequence>
<feature type="chain" id="PRO_5045382834" description="DUF3575 domain-containing protein" evidence="1">
    <location>
        <begin position="21"/>
        <end position="225"/>
    </location>
</feature>
<dbReference type="EMBL" id="LWBO01000002">
    <property type="protein sequence ID" value="OQP54122.1"/>
    <property type="molecule type" value="Genomic_DNA"/>
</dbReference>
<feature type="signal peptide" evidence="1">
    <location>
        <begin position="1"/>
        <end position="20"/>
    </location>
</feature>
<evidence type="ECO:0008006" key="4">
    <source>
        <dbReference type="Google" id="ProtNLM"/>
    </source>
</evidence>
<reference evidence="2 3" key="1">
    <citation type="submission" date="2016-04" db="EMBL/GenBank/DDBJ databases">
        <authorList>
            <person name="Chen L."/>
            <person name="Zhuang W."/>
            <person name="Wang G."/>
        </authorList>
    </citation>
    <scope>NUCLEOTIDE SEQUENCE [LARGE SCALE GENOMIC DNA]</scope>
    <source>
        <strain evidence="3">GR20</strain>
    </source>
</reference>
<name>A0ABX3P3B0_9BACT</name>
<evidence type="ECO:0000256" key="1">
    <source>
        <dbReference type="SAM" id="SignalP"/>
    </source>
</evidence>
<protein>
    <recommendedName>
        <fullName evidence="4">DUF3575 domain-containing protein</fullName>
    </recommendedName>
</protein>
<gene>
    <name evidence="2" type="ORF">A4D02_20810</name>
</gene>
<keyword evidence="1" id="KW-0732">Signal</keyword>
<dbReference type="RefSeq" id="WP_014216524.1">
    <property type="nucleotide sequence ID" value="NZ_LWBO01000002.1"/>
</dbReference>
<accession>A0ABX3P3B0</accession>
<proteinExistence type="predicted"/>
<keyword evidence="3" id="KW-1185">Reference proteome</keyword>
<organism evidence="2 3">
    <name type="scientific">Niastella koreensis</name>
    <dbReference type="NCBI Taxonomy" id="354356"/>
    <lineage>
        <taxon>Bacteria</taxon>
        <taxon>Pseudomonadati</taxon>
        <taxon>Bacteroidota</taxon>
        <taxon>Chitinophagia</taxon>
        <taxon>Chitinophagales</taxon>
        <taxon>Chitinophagaceae</taxon>
        <taxon>Niastella</taxon>
    </lineage>
</organism>
<comment type="caution">
    <text evidence="2">The sequence shown here is derived from an EMBL/GenBank/DDBJ whole genome shotgun (WGS) entry which is preliminary data.</text>
</comment>
<evidence type="ECO:0000313" key="2">
    <source>
        <dbReference type="EMBL" id="OQP54122.1"/>
    </source>
</evidence>
<dbReference type="Proteomes" id="UP000192277">
    <property type="component" value="Unassembled WGS sequence"/>
</dbReference>
<evidence type="ECO:0000313" key="3">
    <source>
        <dbReference type="Proteomes" id="UP000192277"/>
    </source>
</evidence>